<proteinExistence type="predicted"/>
<reference evidence="2 3" key="1">
    <citation type="journal article" date="2019" name="Genome Biol. Evol.">
        <title>Insights into the evolution of the New World diploid cottons (Gossypium, subgenus Houzingenia) based on genome sequencing.</title>
        <authorList>
            <person name="Grover C.E."/>
            <person name="Arick M.A. 2nd"/>
            <person name="Thrash A."/>
            <person name="Conover J.L."/>
            <person name="Sanders W.S."/>
            <person name="Peterson D.G."/>
            <person name="Frelichowski J.E."/>
            <person name="Scheffler J.A."/>
            <person name="Scheffler B.E."/>
            <person name="Wendel J.F."/>
        </authorList>
    </citation>
    <scope>NUCLEOTIDE SEQUENCE [LARGE SCALE GENOMIC DNA]</scope>
    <source>
        <strain evidence="2">5</strain>
        <tissue evidence="2">Leaf</tissue>
    </source>
</reference>
<comment type="caution">
    <text evidence="2">The sequence shown here is derived from an EMBL/GenBank/DDBJ whole genome shotgun (WGS) entry which is preliminary data.</text>
</comment>
<dbReference type="AlphaFoldDB" id="A0A7J9CNC5"/>
<dbReference type="Proteomes" id="UP000593579">
    <property type="component" value="Unassembled WGS sequence"/>
</dbReference>
<evidence type="ECO:0000313" key="2">
    <source>
        <dbReference type="EMBL" id="MBA0750009.1"/>
    </source>
</evidence>
<sequence>EVTFEWDISLKTAPKKALSKDSRWLRDDSSGSNSIGIDMDDNKGGRSFGDIQKSWPYQIRGRKGGDYLAAKSKVNLQSNKECFNRQSSQAQIQGLKVMGKWSWVWT</sequence>
<evidence type="ECO:0000313" key="3">
    <source>
        <dbReference type="Proteomes" id="UP000593579"/>
    </source>
</evidence>
<keyword evidence="3" id="KW-1185">Reference proteome</keyword>
<name>A0A7J9CNC5_GOSGO</name>
<accession>A0A7J9CNC5</accession>
<evidence type="ECO:0000256" key="1">
    <source>
        <dbReference type="SAM" id="MobiDB-lite"/>
    </source>
</evidence>
<protein>
    <submittedName>
        <fullName evidence="2">Uncharacterized protein</fullName>
    </submittedName>
</protein>
<feature type="region of interest" description="Disordered" evidence="1">
    <location>
        <begin position="22"/>
        <end position="51"/>
    </location>
</feature>
<organism evidence="2 3">
    <name type="scientific">Gossypium gossypioides</name>
    <name type="common">Mexican cotton</name>
    <name type="synonym">Selera gossypioides</name>
    <dbReference type="NCBI Taxonomy" id="34282"/>
    <lineage>
        <taxon>Eukaryota</taxon>
        <taxon>Viridiplantae</taxon>
        <taxon>Streptophyta</taxon>
        <taxon>Embryophyta</taxon>
        <taxon>Tracheophyta</taxon>
        <taxon>Spermatophyta</taxon>
        <taxon>Magnoliopsida</taxon>
        <taxon>eudicotyledons</taxon>
        <taxon>Gunneridae</taxon>
        <taxon>Pentapetalae</taxon>
        <taxon>rosids</taxon>
        <taxon>malvids</taxon>
        <taxon>Malvales</taxon>
        <taxon>Malvaceae</taxon>
        <taxon>Malvoideae</taxon>
        <taxon>Gossypium</taxon>
    </lineage>
</organism>
<feature type="non-terminal residue" evidence="2">
    <location>
        <position position="1"/>
    </location>
</feature>
<dbReference type="EMBL" id="JABEZY010000011">
    <property type="protein sequence ID" value="MBA0750009.1"/>
    <property type="molecule type" value="Genomic_DNA"/>
</dbReference>
<gene>
    <name evidence="2" type="ORF">Gogos_003877</name>
</gene>